<gene>
    <name evidence="1" type="ORF">MJB10_03065</name>
</gene>
<reference evidence="1" key="1">
    <citation type="submission" date="2022-02" db="EMBL/GenBank/DDBJ databases">
        <title>Paenibacillus sp. MBLB1832 Whole Genome Shotgun Sequencing.</title>
        <authorList>
            <person name="Hwang C.Y."/>
            <person name="Cho E.-S."/>
            <person name="Seo M.-J."/>
        </authorList>
    </citation>
    <scope>NUCLEOTIDE SEQUENCE</scope>
    <source>
        <strain evidence="1">MBLB1832</strain>
    </source>
</reference>
<accession>A0AA96LSL0</accession>
<proteinExistence type="predicted"/>
<dbReference type="RefSeq" id="WP_314801658.1">
    <property type="nucleotide sequence ID" value="NZ_CP130319.1"/>
</dbReference>
<dbReference type="AlphaFoldDB" id="A0AA96LSL0"/>
<keyword evidence="2" id="KW-1185">Reference proteome</keyword>
<name>A0AA96LSL0_9BACL</name>
<evidence type="ECO:0000313" key="1">
    <source>
        <dbReference type="EMBL" id="WNR45148.1"/>
    </source>
</evidence>
<dbReference type="KEGG" id="proo:MJB10_03065"/>
<protein>
    <submittedName>
        <fullName evidence="1">Uncharacterized protein</fullName>
    </submittedName>
</protein>
<evidence type="ECO:0000313" key="2">
    <source>
        <dbReference type="Proteomes" id="UP001304650"/>
    </source>
</evidence>
<dbReference type="EMBL" id="CP130319">
    <property type="protein sequence ID" value="WNR45148.1"/>
    <property type="molecule type" value="Genomic_DNA"/>
</dbReference>
<dbReference type="Proteomes" id="UP001304650">
    <property type="component" value="Chromosome"/>
</dbReference>
<sequence length="267" mass="30943">MEFHLPTIHKEVAKGIKERNKAELAFLQIKPNHPDALSNMYKQLQKFESTDIKNVFLPIIEDEINNRKRQFKRTVTAFLNSVKEQDFKYREVGGGWRVGPLMMDLDEVQAKVRFSYNRTPISQSIQAYEAHSIITTFHKCIDLLKQVEIPQEVLGELFTKSYNMTVAFSEASTGERVYIRKMASIFEFIVHETQQISKKKYISDFPLLVFQYNLDRYRKLAANLQPGHRLNLQTGSQSETSKEGLTVNGLDPNVDYNMICHVQIGMM</sequence>
<organism evidence="1 2">
    <name type="scientific">Paenibacillus roseopurpureus</name>
    <dbReference type="NCBI Taxonomy" id="2918901"/>
    <lineage>
        <taxon>Bacteria</taxon>
        <taxon>Bacillati</taxon>
        <taxon>Bacillota</taxon>
        <taxon>Bacilli</taxon>
        <taxon>Bacillales</taxon>
        <taxon>Paenibacillaceae</taxon>
        <taxon>Paenibacillus</taxon>
    </lineage>
</organism>